<dbReference type="GO" id="GO:0016020">
    <property type="term" value="C:membrane"/>
    <property type="evidence" value="ECO:0007669"/>
    <property type="project" value="UniProtKB-SubCell"/>
</dbReference>
<dbReference type="Proteomes" id="UP001153269">
    <property type="component" value="Unassembled WGS sequence"/>
</dbReference>
<evidence type="ECO:0000313" key="11">
    <source>
        <dbReference type="Proteomes" id="UP001153269"/>
    </source>
</evidence>
<keyword evidence="7" id="KW-0802">TPR repeat</keyword>
<feature type="compositionally biased region" description="Low complexity" evidence="9">
    <location>
        <begin position="33"/>
        <end position="51"/>
    </location>
</feature>
<accession>A0A9N7UF59</accession>
<feature type="compositionally biased region" description="Low complexity" evidence="9">
    <location>
        <begin position="59"/>
        <end position="70"/>
    </location>
</feature>
<dbReference type="Gene3D" id="1.25.40.10">
    <property type="entry name" value="Tetratricopeptide repeat domain"/>
    <property type="match status" value="1"/>
</dbReference>
<dbReference type="GO" id="GO:0000132">
    <property type="term" value="P:establishment of mitotic spindle orientation"/>
    <property type="evidence" value="ECO:0007669"/>
    <property type="project" value="TreeGrafter"/>
</dbReference>
<dbReference type="Pfam" id="PF02188">
    <property type="entry name" value="GoLoco"/>
    <property type="match status" value="2"/>
</dbReference>
<organism evidence="10 11">
    <name type="scientific">Pleuronectes platessa</name>
    <name type="common">European plaice</name>
    <dbReference type="NCBI Taxonomy" id="8262"/>
    <lineage>
        <taxon>Eukaryota</taxon>
        <taxon>Metazoa</taxon>
        <taxon>Chordata</taxon>
        <taxon>Craniata</taxon>
        <taxon>Vertebrata</taxon>
        <taxon>Euteleostomi</taxon>
        <taxon>Actinopterygii</taxon>
        <taxon>Neopterygii</taxon>
        <taxon>Teleostei</taxon>
        <taxon>Neoteleostei</taxon>
        <taxon>Acanthomorphata</taxon>
        <taxon>Carangaria</taxon>
        <taxon>Pleuronectiformes</taxon>
        <taxon>Pleuronectoidei</taxon>
        <taxon>Pleuronectidae</taxon>
        <taxon>Pleuronectes</taxon>
    </lineage>
</organism>
<protein>
    <submittedName>
        <fullName evidence="10">Uncharacterized protein</fullName>
    </submittedName>
</protein>
<feature type="region of interest" description="Disordered" evidence="9">
    <location>
        <begin position="1"/>
        <end position="97"/>
    </location>
</feature>
<evidence type="ECO:0000313" key="10">
    <source>
        <dbReference type="EMBL" id="CAB1429816.1"/>
    </source>
</evidence>
<proteinExistence type="predicted"/>
<dbReference type="PANTHER" id="PTHR45954:SF1">
    <property type="entry name" value="LD33695P"/>
    <property type="match status" value="1"/>
</dbReference>
<keyword evidence="3" id="KW-1003">Cell membrane</keyword>
<evidence type="ECO:0000256" key="9">
    <source>
        <dbReference type="SAM" id="MobiDB-lite"/>
    </source>
</evidence>
<sequence>MADKQPAPSTSSPPHQNGHLDRGRRRQSPVTMSPALQPPSASSTPASTSPSRRLVSPVPGSGPESRSTSSRPRRQSPALTSRTRTCAPHIQRSQQEEPEALMNLILESQGQRLDDQRANVGLLPDPGPAPLCGACSHEQRPLPTVDFYYMLINFQSDRMEDQRCPPPDLDDLDDLVGSAPEGQEDFFSLIQRICGQAPGLGSGSESRTDQFNNLGHDLLGRPHLHQLDLDLDPNLVLVLVLVLDGFLVLVLDLDLV</sequence>
<comment type="caution">
    <text evidence="10">The sequence shown here is derived from an EMBL/GenBank/DDBJ whole genome shotgun (WGS) entry which is preliminary data.</text>
</comment>
<dbReference type="PANTHER" id="PTHR45954">
    <property type="entry name" value="LD33695P"/>
    <property type="match status" value="1"/>
</dbReference>
<keyword evidence="4" id="KW-0963">Cytoplasm</keyword>
<dbReference type="GO" id="GO:0005938">
    <property type="term" value="C:cell cortex"/>
    <property type="evidence" value="ECO:0007669"/>
    <property type="project" value="TreeGrafter"/>
</dbReference>
<dbReference type="AlphaFoldDB" id="A0A9N7UF59"/>
<evidence type="ECO:0000256" key="3">
    <source>
        <dbReference type="ARBA" id="ARBA00022475"/>
    </source>
</evidence>
<evidence type="ECO:0000256" key="2">
    <source>
        <dbReference type="ARBA" id="ARBA00004496"/>
    </source>
</evidence>
<evidence type="ECO:0000256" key="1">
    <source>
        <dbReference type="ARBA" id="ARBA00004370"/>
    </source>
</evidence>
<evidence type="ECO:0000256" key="6">
    <source>
        <dbReference type="ARBA" id="ARBA00022737"/>
    </source>
</evidence>
<gene>
    <name evidence="10" type="ORF">PLEPLA_LOCUS17796</name>
</gene>
<dbReference type="PROSITE" id="PS50877">
    <property type="entry name" value="GOLOCO"/>
    <property type="match status" value="2"/>
</dbReference>
<keyword evidence="8" id="KW-0472">Membrane</keyword>
<reference evidence="10" key="1">
    <citation type="submission" date="2020-03" db="EMBL/GenBank/DDBJ databases">
        <authorList>
            <person name="Weist P."/>
        </authorList>
    </citation>
    <scope>NUCLEOTIDE SEQUENCE</scope>
</reference>
<evidence type="ECO:0000256" key="7">
    <source>
        <dbReference type="ARBA" id="ARBA00022803"/>
    </source>
</evidence>
<keyword evidence="11" id="KW-1185">Reference proteome</keyword>
<dbReference type="GO" id="GO:0005092">
    <property type="term" value="F:GDP-dissociation inhibitor activity"/>
    <property type="evidence" value="ECO:0007669"/>
    <property type="project" value="TreeGrafter"/>
</dbReference>
<dbReference type="EMBL" id="CADEAL010001173">
    <property type="protein sequence ID" value="CAB1429816.1"/>
    <property type="molecule type" value="Genomic_DNA"/>
</dbReference>
<dbReference type="SMART" id="SM00390">
    <property type="entry name" value="GoLoco"/>
    <property type="match status" value="2"/>
</dbReference>
<dbReference type="InterPro" id="IPR003109">
    <property type="entry name" value="GoLoco_motif"/>
</dbReference>
<comment type="subcellular location">
    <subcellularLocation>
        <location evidence="2">Cytoplasm</location>
    </subcellularLocation>
    <subcellularLocation>
        <location evidence="1">Membrane</location>
    </subcellularLocation>
</comment>
<evidence type="ECO:0000256" key="8">
    <source>
        <dbReference type="ARBA" id="ARBA00023136"/>
    </source>
</evidence>
<keyword evidence="5" id="KW-0597">Phosphoprotein</keyword>
<name>A0A9N7UF59_PLEPL</name>
<evidence type="ECO:0000256" key="4">
    <source>
        <dbReference type="ARBA" id="ARBA00022490"/>
    </source>
</evidence>
<dbReference type="InterPro" id="IPR011990">
    <property type="entry name" value="TPR-like_helical_dom_sf"/>
</dbReference>
<dbReference type="GO" id="GO:0001965">
    <property type="term" value="F:G-protein alpha-subunit binding"/>
    <property type="evidence" value="ECO:0007669"/>
    <property type="project" value="TreeGrafter"/>
</dbReference>
<dbReference type="InterPro" id="IPR052386">
    <property type="entry name" value="GPSM"/>
</dbReference>
<evidence type="ECO:0000256" key="5">
    <source>
        <dbReference type="ARBA" id="ARBA00022553"/>
    </source>
</evidence>
<keyword evidence="6" id="KW-0677">Repeat</keyword>